<feature type="transmembrane region" description="Helical" evidence="1">
    <location>
        <begin position="404"/>
        <end position="429"/>
    </location>
</feature>
<feature type="transmembrane region" description="Helical" evidence="1">
    <location>
        <begin position="360"/>
        <end position="383"/>
    </location>
</feature>
<protein>
    <recommendedName>
        <fullName evidence="4">O-antigen polymerase</fullName>
    </recommendedName>
</protein>
<feature type="transmembrane region" description="Helical" evidence="1">
    <location>
        <begin position="244"/>
        <end position="260"/>
    </location>
</feature>
<feature type="transmembrane region" description="Helical" evidence="1">
    <location>
        <begin position="189"/>
        <end position="208"/>
    </location>
</feature>
<organism evidence="2 3">
    <name type="scientific">Loigolactobacillus backii</name>
    <dbReference type="NCBI Taxonomy" id="375175"/>
    <lineage>
        <taxon>Bacteria</taxon>
        <taxon>Bacillati</taxon>
        <taxon>Bacillota</taxon>
        <taxon>Bacilli</taxon>
        <taxon>Lactobacillales</taxon>
        <taxon>Lactobacillaceae</taxon>
        <taxon>Loigolactobacillus</taxon>
    </lineage>
</organism>
<evidence type="ECO:0000313" key="3">
    <source>
        <dbReference type="Proteomes" id="UP000078582"/>
    </source>
</evidence>
<dbReference type="EMBL" id="CP014873">
    <property type="protein sequence ID" value="ANK62543.1"/>
    <property type="molecule type" value="Genomic_DNA"/>
</dbReference>
<feature type="transmembrane region" description="Helical" evidence="1">
    <location>
        <begin position="435"/>
        <end position="451"/>
    </location>
</feature>
<evidence type="ECO:0000313" key="2">
    <source>
        <dbReference type="EMBL" id="ANK62543.1"/>
    </source>
</evidence>
<reference evidence="2 3" key="1">
    <citation type="submission" date="2016-03" db="EMBL/GenBank/DDBJ databases">
        <title>Pediococcus and Lactobacillus from brewery environment - whole genome sequencing and assembly.</title>
        <authorList>
            <person name="Behr J."/>
            <person name="Geissler A.J."/>
            <person name="Vogel R.F."/>
        </authorList>
    </citation>
    <scope>NUCLEOTIDE SEQUENCE [LARGE SCALE GENOMIC DNA]</scope>
    <source>
        <strain evidence="2 3">TMW 1.1989</strain>
    </source>
</reference>
<dbReference type="Proteomes" id="UP000078582">
    <property type="component" value="Chromosome"/>
</dbReference>
<gene>
    <name evidence="2" type="ORF">AYR53_07040</name>
</gene>
<proteinExistence type="predicted"/>
<dbReference type="GeneID" id="42982006"/>
<feature type="transmembrane region" description="Helical" evidence="1">
    <location>
        <begin position="15"/>
        <end position="34"/>
    </location>
</feature>
<keyword evidence="1" id="KW-1133">Transmembrane helix</keyword>
<accession>A0A192H2N6</accession>
<evidence type="ECO:0008006" key="4">
    <source>
        <dbReference type="Google" id="ProtNLM"/>
    </source>
</evidence>
<evidence type="ECO:0000256" key="1">
    <source>
        <dbReference type="SAM" id="Phobius"/>
    </source>
</evidence>
<feature type="transmembrane region" description="Helical" evidence="1">
    <location>
        <begin position="55"/>
        <end position="74"/>
    </location>
</feature>
<name>A0A192H2N6_9LACO</name>
<dbReference type="OrthoDB" id="2148748at2"/>
<feature type="transmembrane region" description="Helical" evidence="1">
    <location>
        <begin position="94"/>
        <end position="111"/>
    </location>
</feature>
<keyword evidence="3" id="KW-1185">Reference proteome</keyword>
<dbReference type="RefSeq" id="WP_068280999.1">
    <property type="nucleotide sequence ID" value="NZ_CP014873.1"/>
</dbReference>
<dbReference type="AlphaFoldDB" id="A0A192H2N6"/>
<keyword evidence="1" id="KW-0812">Transmembrane</keyword>
<dbReference type="STRING" id="375175.AYR53_07040"/>
<feature type="transmembrane region" description="Helical" evidence="1">
    <location>
        <begin position="123"/>
        <end position="141"/>
    </location>
</feature>
<feature type="transmembrane region" description="Helical" evidence="1">
    <location>
        <begin position="267"/>
        <end position="286"/>
    </location>
</feature>
<keyword evidence="1" id="KW-0472">Membrane</keyword>
<feature type="transmembrane region" description="Helical" evidence="1">
    <location>
        <begin position="220"/>
        <end position="238"/>
    </location>
</feature>
<sequence length="458" mass="52497">MEWFIIPISLFTKNINYTLPSVLATLPIYVFAVMMLYRCVTVRGTFSAIMVNRKVLTITLINILAQLVMIIYSYNVTNQPENTSGLSTGPVNVFLFFGNIFFVYYFMSVIIKDDASALNFTKSILITLFVFSVLVLIPQAIATVSRKTDMWVNLMGRLFEVEHTNRGDFYWVGSYTTTMRRINGFSSEAAYFSAQIGIVFIPFILAAIKNHFDYFKNARVRYVWKYLGLLLFLFLILLLAKTSTGILVIIIALLCLFVSAPKEYRRIYFVIGIVGLVLLAGLYQFVPYVHALLTKYLFAKQGTGNRVGGTIGLFKTFLHYPLFGAGQGYLSYYIFKFVPHATTLNGEFHFNFLKTGYPALSIWGMIFASFGLTGVVPLFIYLYNKIKLAWRIKKQAITSQLSNAIFYNTIVDSFYFTLVLFSVIAFFTFSWGDEIYLIIFFFYIVMLKRASKELNLER</sequence>